<dbReference type="OrthoDB" id="2233368at2"/>
<dbReference type="Proteomes" id="UP000077317">
    <property type="component" value="Chromosome"/>
</dbReference>
<dbReference type="KEGG" id="spat:A0O21_02775"/>
<evidence type="ECO:0008006" key="3">
    <source>
        <dbReference type="Google" id="ProtNLM"/>
    </source>
</evidence>
<dbReference type="Gene3D" id="2.40.128.20">
    <property type="match status" value="1"/>
</dbReference>
<gene>
    <name evidence="1" type="ORF">A0O21_02775</name>
</gene>
<dbReference type="STRING" id="1811193.A0O21_02775"/>
<dbReference type="RefSeq" id="WP_067060886.1">
    <property type="nucleotide sequence ID" value="NZ_CP014699.1"/>
</dbReference>
<keyword evidence="2" id="KW-1185">Reference proteome</keyword>
<evidence type="ECO:0000313" key="2">
    <source>
        <dbReference type="Proteomes" id="UP000077317"/>
    </source>
</evidence>
<name>A0A172Q6D8_9STRE</name>
<reference evidence="2" key="2">
    <citation type="submission" date="2016-03" db="EMBL/GenBank/DDBJ databases">
        <title>Streptococcus antelopensis sp. nov., isolated from the feces of the Tibetan antelope (Pantholops hodgsonii) in Hoh Xil National Nature Reserve, Qinghai, China.</title>
        <authorList>
            <person name="Bai X."/>
        </authorList>
    </citation>
    <scope>NUCLEOTIDE SEQUENCE [LARGE SCALE GENOMIC DNA]</scope>
    <source>
        <strain evidence="2">TA 26</strain>
    </source>
</reference>
<organism evidence="1 2">
    <name type="scientific">Streptococcus pantholopis</name>
    <dbReference type="NCBI Taxonomy" id="1811193"/>
    <lineage>
        <taxon>Bacteria</taxon>
        <taxon>Bacillati</taxon>
        <taxon>Bacillota</taxon>
        <taxon>Bacilli</taxon>
        <taxon>Lactobacillales</taxon>
        <taxon>Streptococcaceae</taxon>
        <taxon>Streptococcus</taxon>
    </lineage>
</organism>
<dbReference type="EMBL" id="CP014699">
    <property type="protein sequence ID" value="AND79020.1"/>
    <property type="molecule type" value="Genomic_DNA"/>
</dbReference>
<dbReference type="InterPro" id="IPR012674">
    <property type="entry name" value="Calycin"/>
</dbReference>
<dbReference type="Pfam" id="PF09148">
    <property type="entry name" value="DUF1934"/>
    <property type="match status" value="1"/>
</dbReference>
<reference evidence="1 2" key="1">
    <citation type="journal article" date="2016" name="Int. J. Syst. Evol. Microbiol.">
        <title>Streptococcuspantholopis sp. nov., isolated from faeces of the Tibetan antelope (Pantholops hodgsonii).</title>
        <authorList>
            <person name="Bai X."/>
            <person name="Xiong Y."/>
            <person name="Lu S."/>
            <person name="Jin D."/>
            <person name="Lai X."/>
            <person name="Yang J."/>
            <person name="Niu L."/>
            <person name="Hu S."/>
            <person name="Meng X."/>
            <person name="Pu J."/>
            <person name="Ye C."/>
            <person name="Xu J."/>
        </authorList>
    </citation>
    <scope>NUCLEOTIDE SEQUENCE [LARGE SCALE GENOMIC DNA]</scope>
    <source>
        <strain evidence="1 2">TA 26</strain>
    </source>
</reference>
<dbReference type="SUPFAM" id="SSF50814">
    <property type="entry name" value="Lipocalins"/>
    <property type="match status" value="1"/>
</dbReference>
<accession>A0A172Q6D8</accession>
<proteinExistence type="predicted"/>
<dbReference type="InterPro" id="IPR015231">
    <property type="entry name" value="DUF1934"/>
</dbReference>
<protein>
    <recommendedName>
        <fullName evidence="3">50S ribosomal protein L19</fullName>
    </recommendedName>
</protein>
<evidence type="ECO:0000313" key="1">
    <source>
        <dbReference type="EMBL" id="AND79020.1"/>
    </source>
</evidence>
<sequence length="128" mass="15153">MQVEIKNIIQTDKQTETIREVHDCQLGQKNGMAYILYQNTDKERVLLKYKEQELLMVRYSEPRTIMSFQEDRLTAAQIPTPLGLQKLTVETTRLFIQPENQYIAADYVLKQAETEDVFARYQLTISWY</sequence>
<dbReference type="AlphaFoldDB" id="A0A172Q6D8"/>